<comment type="caution">
    <text evidence="3">The sequence shown here is derived from an EMBL/GenBank/DDBJ whole genome shotgun (WGS) entry which is preliminary data.</text>
</comment>
<protein>
    <submittedName>
        <fullName evidence="3">Uncharacterized protein</fullName>
    </submittedName>
</protein>
<dbReference type="AlphaFoldDB" id="A0A1J5S467"/>
<accession>A0A1J5S467</accession>
<proteinExistence type="predicted"/>
<keyword evidence="2" id="KW-0812">Transmembrane</keyword>
<name>A0A1J5S467_9ZZZZ</name>
<evidence type="ECO:0000313" key="3">
    <source>
        <dbReference type="EMBL" id="OIR02779.1"/>
    </source>
</evidence>
<feature type="transmembrane region" description="Helical" evidence="2">
    <location>
        <begin position="29"/>
        <end position="49"/>
    </location>
</feature>
<evidence type="ECO:0000256" key="1">
    <source>
        <dbReference type="SAM" id="MobiDB-lite"/>
    </source>
</evidence>
<reference evidence="3" key="1">
    <citation type="submission" date="2016-10" db="EMBL/GenBank/DDBJ databases">
        <title>Sequence of Gallionella enrichment culture.</title>
        <authorList>
            <person name="Poehlein A."/>
            <person name="Muehling M."/>
            <person name="Daniel R."/>
        </authorList>
    </citation>
    <scope>NUCLEOTIDE SEQUENCE</scope>
</reference>
<feature type="transmembrane region" description="Helical" evidence="2">
    <location>
        <begin position="55"/>
        <end position="73"/>
    </location>
</feature>
<evidence type="ECO:0000256" key="2">
    <source>
        <dbReference type="SAM" id="Phobius"/>
    </source>
</evidence>
<dbReference type="EMBL" id="MLJW01000072">
    <property type="protein sequence ID" value="OIR02779.1"/>
    <property type="molecule type" value="Genomic_DNA"/>
</dbReference>
<keyword evidence="2" id="KW-0472">Membrane</keyword>
<feature type="region of interest" description="Disordered" evidence="1">
    <location>
        <begin position="1"/>
        <end position="23"/>
    </location>
</feature>
<sequence length="79" mass="8061">MISTQETTFTGTQSERRAPKHHLSPDEKALFGLILGGGGVVVAAMAAAILGRPVVGLGSLFLLVIAGSIYARVSQVLGG</sequence>
<keyword evidence="2" id="KW-1133">Transmembrane helix</keyword>
<gene>
    <name evidence="3" type="ORF">GALL_152330</name>
</gene>
<feature type="compositionally biased region" description="Polar residues" evidence="1">
    <location>
        <begin position="1"/>
        <end position="13"/>
    </location>
</feature>
<organism evidence="3">
    <name type="scientific">mine drainage metagenome</name>
    <dbReference type="NCBI Taxonomy" id="410659"/>
    <lineage>
        <taxon>unclassified sequences</taxon>
        <taxon>metagenomes</taxon>
        <taxon>ecological metagenomes</taxon>
    </lineage>
</organism>